<dbReference type="Proteomes" id="UP001163603">
    <property type="component" value="Chromosome 9"/>
</dbReference>
<proteinExistence type="predicted"/>
<sequence>MLYFSGDASSVRVILVVMSHRSPLSPGLSLIQIKYVELLLSLQVITDSIMDRMMTSLKQLRALSLCYCLGDMSISSFKFSLPNLRKLRLERVTPWMTNDDLVILTQHFANLVELSLLGCTLLNAGQ</sequence>
<accession>A0ACC0Y3X0</accession>
<dbReference type="EMBL" id="CM047744">
    <property type="protein sequence ID" value="KAJ0028169.1"/>
    <property type="molecule type" value="Genomic_DNA"/>
</dbReference>
<keyword evidence="2" id="KW-1185">Reference proteome</keyword>
<gene>
    <name evidence="1" type="ORF">Pint_35917</name>
</gene>
<protein>
    <submittedName>
        <fullName evidence="1">Uncharacterized protein</fullName>
    </submittedName>
</protein>
<evidence type="ECO:0000313" key="2">
    <source>
        <dbReference type="Proteomes" id="UP001163603"/>
    </source>
</evidence>
<organism evidence="1 2">
    <name type="scientific">Pistacia integerrima</name>
    <dbReference type="NCBI Taxonomy" id="434235"/>
    <lineage>
        <taxon>Eukaryota</taxon>
        <taxon>Viridiplantae</taxon>
        <taxon>Streptophyta</taxon>
        <taxon>Embryophyta</taxon>
        <taxon>Tracheophyta</taxon>
        <taxon>Spermatophyta</taxon>
        <taxon>Magnoliopsida</taxon>
        <taxon>eudicotyledons</taxon>
        <taxon>Gunneridae</taxon>
        <taxon>Pentapetalae</taxon>
        <taxon>rosids</taxon>
        <taxon>malvids</taxon>
        <taxon>Sapindales</taxon>
        <taxon>Anacardiaceae</taxon>
        <taxon>Pistacia</taxon>
    </lineage>
</organism>
<name>A0ACC0Y3X0_9ROSI</name>
<evidence type="ECO:0000313" key="1">
    <source>
        <dbReference type="EMBL" id="KAJ0028169.1"/>
    </source>
</evidence>
<comment type="caution">
    <text evidence="1">The sequence shown here is derived from an EMBL/GenBank/DDBJ whole genome shotgun (WGS) entry which is preliminary data.</text>
</comment>
<reference evidence="2" key="1">
    <citation type="journal article" date="2023" name="G3 (Bethesda)">
        <title>Genome assembly and association tests identify interacting loci associated with vigor, precocity, and sex in interspecific pistachio rootstocks.</title>
        <authorList>
            <person name="Palmer W."/>
            <person name="Jacygrad E."/>
            <person name="Sagayaradj S."/>
            <person name="Cavanaugh K."/>
            <person name="Han R."/>
            <person name="Bertier L."/>
            <person name="Beede B."/>
            <person name="Kafkas S."/>
            <person name="Golino D."/>
            <person name="Preece J."/>
            <person name="Michelmore R."/>
        </authorList>
    </citation>
    <scope>NUCLEOTIDE SEQUENCE [LARGE SCALE GENOMIC DNA]</scope>
</reference>